<evidence type="ECO:0008006" key="3">
    <source>
        <dbReference type="Google" id="ProtNLM"/>
    </source>
</evidence>
<dbReference type="EMBL" id="CP109441">
    <property type="protein sequence ID" value="WUV47923.1"/>
    <property type="molecule type" value="Genomic_DNA"/>
</dbReference>
<evidence type="ECO:0000313" key="1">
    <source>
        <dbReference type="EMBL" id="WUV47923.1"/>
    </source>
</evidence>
<keyword evidence="2" id="KW-1185">Reference proteome</keyword>
<proteinExistence type="predicted"/>
<protein>
    <recommendedName>
        <fullName evidence="3">Transcriptional regulator, AbiEi antitoxin, Type IV TA system</fullName>
    </recommendedName>
</protein>
<accession>A0ABZ1YXN8</accession>
<gene>
    <name evidence="1" type="ORF">OG563_06800</name>
</gene>
<dbReference type="Proteomes" id="UP001432062">
    <property type="component" value="Chromosome"/>
</dbReference>
<evidence type="ECO:0000313" key="2">
    <source>
        <dbReference type="Proteomes" id="UP001432062"/>
    </source>
</evidence>
<name>A0ABZ1YXN8_9NOCA</name>
<dbReference type="RefSeq" id="WP_329412145.1">
    <property type="nucleotide sequence ID" value="NZ_CP109441.1"/>
</dbReference>
<organism evidence="1 2">
    <name type="scientific">Nocardia vinacea</name>
    <dbReference type="NCBI Taxonomy" id="96468"/>
    <lineage>
        <taxon>Bacteria</taxon>
        <taxon>Bacillati</taxon>
        <taxon>Actinomycetota</taxon>
        <taxon>Actinomycetes</taxon>
        <taxon>Mycobacteriales</taxon>
        <taxon>Nocardiaceae</taxon>
        <taxon>Nocardia</taxon>
    </lineage>
</organism>
<sequence length="314" mass="34362">MDVPRTISRRNALEAGFTGRELSRRPWQRVCRGQYLSAVDIGEMTTEQRHLVLTDAVAAGSSSAAVVSHISAAVVHGLPVWSIPLARVHLTRNRRTGARTGKRVMMHAASIESDEVVQIGDLRVTTVARTIVDLARTVPFEQAVVVGDAALRLGHTSSAELAEQLLRANGRPGCPAARRVIDFLDGRAESPGESRSRVVLCTAGLPAPELQSTVLDVNGGFVARVDFLFPTLGVIGEFDGMIKYRNNFRHGSSESTVIAEKLSADALRALGWAVVRWTWPDLDTPDRWLTRLARAAAFAHRIHRAGTWRPTERE</sequence>
<reference evidence="1" key="1">
    <citation type="submission" date="2022-10" db="EMBL/GenBank/DDBJ databases">
        <title>The complete genomes of actinobacterial strains from the NBC collection.</title>
        <authorList>
            <person name="Joergensen T.S."/>
            <person name="Alvarez Arevalo M."/>
            <person name="Sterndorff E.B."/>
            <person name="Faurdal D."/>
            <person name="Vuksanovic O."/>
            <person name="Mourched A.-S."/>
            <person name="Charusanti P."/>
            <person name="Shaw S."/>
            <person name="Blin K."/>
            <person name="Weber T."/>
        </authorList>
    </citation>
    <scope>NUCLEOTIDE SEQUENCE</scope>
    <source>
        <strain evidence="1">NBC_01482</strain>
    </source>
</reference>